<evidence type="ECO:0000259" key="1">
    <source>
        <dbReference type="Pfam" id="PF07007"/>
    </source>
</evidence>
<sequence length="234" mass="25698">MRVNIRARQGWDPSVVALRDFGHDAINGWSCVMSHPPLLTLARLVLLAAGGFPAVAQDGPSFDCARASSWGEKLVCSDQGLATLDRNLQARFEAALAAAAVRMPAALPELRATQRGWIKGRDECWKGRYPHECVEANYLHREAQLVAAWSLEDPSWVTTYDCGSAAKVRVSYFNTEYPSIRIERGAETDVAVADLEEEHTRYASDLGSVFLVDADDAWLQWLGASEEACTLEAG</sequence>
<evidence type="ECO:0000313" key="2">
    <source>
        <dbReference type="EMBL" id="TNC63985.1"/>
    </source>
</evidence>
<organism evidence="2 3">
    <name type="scientific">Rubellimicrobium roseum</name>
    <dbReference type="NCBI Taxonomy" id="687525"/>
    <lineage>
        <taxon>Bacteria</taxon>
        <taxon>Pseudomonadati</taxon>
        <taxon>Pseudomonadota</taxon>
        <taxon>Alphaproteobacteria</taxon>
        <taxon>Rhodobacterales</taxon>
        <taxon>Roseobacteraceae</taxon>
        <taxon>Rubellimicrobium</taxon>
    </lineage>
</organism>
<dbReference type="Pfam" id="PF07007">
    <property type="entry name" value="LprI"/>
    <property type="match status" value="1"/>
</dbReference>
<evidence type="ECO:0000313" key="3">
    <source>
        <dbReference type="Proteomes" id="UP000305709"/>
    </source>
</evidence>
<dbReference type="EMBL" id="VDFV01000045">
    <property type="protein sequence ID" value="TNC63985.1"/>
    <property type="molecule type" value="Genomic_DNA"/>
</dbReference>
<feature type="domain" description="Lysozyme inhibitor LprI-like N-terminal" evidence="1">
    <location>
        <begin position="64"/>
        <end position="144"/>
    </location>
</feature>
<dbReference type="AlphaFoldDB" id="A0A5C4N6E7"/>
<comment type="caution">
    <text evidence="2">The sequence shown here is derived from an EMBL/GenBank/DDBJ whole genome shotgun (WGS) entry which is preliminary data.</text>
</comment>
<dbReference type="PANTHER" id="PTHR37549:SF1">
    <property type="entry name" value="LIPOPROTEIN LPRI"/>
    <property type="match status" value="1"/>
</dbReference>
<dbReference type="InterPro" id="IPR009739">
    <property type="entry name" value="LprI-like_N"/>
</dbReference>
<name>A0A5C4N6E7_9RHOB</name>
<reference evidence="2 3" key="1">
    <citation type="submission" date="2019-06" db="EMBL/GenBank/DDBJ databases">
        <authorList>
            <person name="Jiang L."/>
        </authorList>
    </citation>
    <scope>NUCLEOTIDE SEQUENCE [LARGE SCALE GENOMIC DNA]</scope>
    <source>
        <strain evidence="2 3">YIM 48858</strain>
    </source>
</reference>
<protein>
    <submittedName>
        <fullName evidence="2">DUF1311 domain-containing protein</fullName>
    </submittedName>
</protein>
<dbReference type="RefSeq" id="WP_139083237.1">
    <property type="nucleotide sequence ID" value="NZ_VDFV01000045.1"/>
</dbReference>
<keyword evidence="3" id="KW-1185">Reference proteome</keyword>
<dbReference type="Gene3D" id="1.20.1270.180">
    <property type="match status" value="1"/>
</dbReference>
<accession>A0A5C4N6E7</accession>
<dbReference type="InterPro" id="IPR052755">
    <property type="entry name" value="Lysozyme_Inhibitor_LprI"/>
</dbReference>
<dbReference type="PANTHER" id="PTHR37549">
    <property type="entry name" value="LIPOPROTEIN LPRI"/>
    <property type="match status" value="1"/>
</dbReference>
<proteinExistence type="predicted"/>
<dbReference type="Proteomes" id="UP000305709">
    <property type="component" value="Unassembled WGS sequence"/>
</dbReference>
<gene>
    <name evidence="2" type="ORF">FHG71_18780</name>
</gene>
<dbReference type="GO" id="GO:0005576">
    <property type="term" value="C:extracellular region"/>
    <property type="evidence" value="ECO:0007669"/>
    <property type="project" value="TreeGrafter"/>
</dbReference>
<dbReference type="OrthoDB" id="5565855at2"/>